<dbReference type="GeneID" id="108562384"/>
<evidence type="ECO:0000259" key="2">
    <source>
        <dbReference type="Pfam" id="PF15084"/>
    </source>
</evidence>
<evidence type="ECO:0000256" key="1">
    <source>
        <dbReference type="SAM" id="MobiDB-lite"/>
    </source>
</evidence>
<feature type="compositionally biased region" description="Basic and acidic residues" evidence="1">
    <location>
        <begin position="34"/>
        <end position="56"/>
    </location>
</feature>
<sequence>MIKFKFGVLLCIPEMPKASEKKGKSKRNKSKREKSKDSKRSKSKDSKRSKSKDSKKTKASSVEVQKPEYLYEVDKPLGFIHIDYNLLPNMSYSVDVVYWETVYKIFTADESVAFTSCKRDGAIWIGVVVEHRVEDLEQDELLQLQKHVIQCTASPSKNKVGQSARSEKTKAFYVRANEMETKGFLEAFDQDPNVEEIAPISRKTICSDKLIFERMLRILETGDYSFKEFTPNTLESLPEDFCPEEVIQLVELPKEEKRDKKGKKGKKGKKERKKSKKSKKEKKKVNLKMSLSGESFFTDSNLCVHGTKETMDKIQKMYVLTRVKDLMTVEAQAEMNPLVIKLKMVKNLPVEILQKEGFTSLYLQYNVPNIARATTLEKEIVKDIRILDAHVYFNLDAHVLIEFLQTRRFCVELVGTRMKPEIEPSLFHPDCKFSYKKFVDEDETVVVLGTACFDLSQLLDHIQMLKLVEAFRSPDNLQAMDVDRLYRNFDYPIGPTLNKIHLDPTTNFKGYTPLKDTDLLTHGTSLKIEVFLGAPLYGISQMLATPEFFRRLLLIVYKEEVAVVLLNEILSQNQDLTQEVIVCNYMQIQDGNNLDTTSELVTGFMIDNGNSYLFFIEASMKNYCLEMIWMQIKVLNESACKMLYSTNYVYSRRIYEKFLSIGGLFTIALKIPLQEIFRIKDIYLEGNLPKPCFKALMKLQMLLKTPTMREINQYCLFPTANELISLNVEFGVPVKIKTLQ</sequence>
<proteinExistence type="predicted"/>
<dbReference type="PANTHER" id="PTHR33667">
    <property type="entry name" value="SI:DKEY-57N24.6"/>
    <property type="match status" value="1"/>
</dbReference>
<dbReference type="PANTHER" id="PTHR33667:SF7">
    <property type="entry name" value="RIKEN CDNA 1810020O05 GENE"/>
    <property type="match status" value="1"/>
</dbReference>
<evidence type="ECO:0000313" key="3">
    <source>
        <dbReference type="Proteomes" id="UP000695000"/>
    </source>
</evidence>
<dbReference type="InterPro" id="IPR027876">
    <property type="entry name" value="DUF4550"/>
</dbReference>
<feature type="region of interest" description="Disordered" evidence="1">
    <location>
        <begin position="18"/>
        <end position="60"/>
    </location>
</feature>
<feature type="domain" description="DUF4550" evidence="2">
    <location>
        <begin position="79"/>
        <end position="170"/>
    </location>
</feature>
<dbReference type="RefSeq" id="XP_017776186.1">
    <property type="nucleotide sequence ID" value="XM_017920697.1"/>
</dbReference>
<dbReference type="Pfam" id="PF15084">
    <property type="entry name" value="DUF4550"/>
    <property type="match status" value="1"/>
</dbReference>
<reference evidence="4" key="1">
    <citation type="submission" date="2025-08" db="UniProtKB">
        <authorList>
            <consortium name="RefSeq"/>
        </authorList>
    </citation>
    <scope>IDENTIFICATION</scope>
    <source>
        <tissue evidence="4">Whole Larva</tissue>
    </source>
</reference>
<feature type="region of interest" description="Disordered" evidence="1">
    <location>
        <begin position="253"/>
        <end position="286"/>
    </location>
</feature>
<gene>
    <name evidence="4" type="primary">LOC108562384</name>
</gene>
<evidence type="ECO:0000313" key="4">
    <source>
        <dbReference type="RefSeq" id="XP_017776186.1"/>
    </source>
</evidence>
<protein>
    <submittedName>
        <fullName evidence="4">Uncharacterized protein LOC108562384</fullName>
    </submittedName>
</protein>
<keyword evidence="3" id="KW-1185">Reference proteome</keyword>
<organism evidence="3 4">
    <name type="scientific">Nicrophorus vespilloides</name>
    <name type="common">Boreal carrion beetle</name>
    <dbReference type="NCBI Taxonomy" id="110193"/>
    <lineage>
        <taxon>Eukaryota</taxon>
        <taxon>Metazoa</taxon>
        <taxon>Ecdysozoa</taxon>
        <taxon>Arthropoda</taxon>
        <taxon>Hexapoda</taxon>
        <taxon>Insecta</taxon>
        <taxon>Pterygota</taxon>
        <taxon>Neoptera</taxon>
        <taxon>Endopterygota</taxon>
        <taxon>Coleoptera</taxon>
        <taxon>Polyphaga</taxon>
        <taxon>Staphyliniformia</taxon>
        <taxon>Silphidae</taxon>
        <taxon>Nicrophorinae</taxon>
        <taxon>Nicrophorus</taxon>
    </lineage>
</organism>
<feature type="compositionally biased region" description="Basic residues" evidence="1">
    <location>
        <begin position="23"/>
        <end position="33"/>
    </location>
</feature>
<dbReference type="Proteomes" id="UP000695000">
    <property type="component" value="Unplaced"/>
</dbReference>
<accession>A0ABM1MNN6</accession>
<name>A0ABM1MNN6_NICVS</name>
<feature type="compositionally biased region" description="Basic residues" evidence="1">
    <location>
        <begin position="260"/>
        <end position="286"/>
    </location>
</feature>